<evidence type="ECO:0000313" key="2">
    <source>
        <dbReference type="EnsemblPlants" id="AES91284"/>
    </source>
</evidence>
<accession>G7JRY7</accession>
<gene>
    <name evidence="1" type="ordered locus">MTR_4g111820</name>
</gene>
<proteinExistence type="predicted"/>
<dbReference type="EnsemblPlants" id="AES91284">
    <property type="protein sequence ID" value="AES91284"/>
    <property type="gene ID" value="MTR_4g111820"/>
</dbReference>
<keyword evidence="3" id="KW-1185">Reference proteome</keyword>
<reference evidence="1 3" key="2">
    <citation type="journal article" date="2014" name="BMC Genomics">
        <title>An improved genome release (version Mt4.0) for the model legume Medicago truncatula.</title>
        <authorList>
            <person name="Tang H."/>
            <person name="Krishnakumar V."/>
            <person name="Bidwell S."/>
            <person name="Rosen B."/>
            <person name="Chan A."/>
            <person name="Zhou S."/>
            <person name="Gentzbittel L."/>
            <person name="Childs K.L."/>
            <person name="Yandell M."/>
            <person name="Gundlach H."/>
            <person name="Mayer K.F."/>
            <person name="Schwartz D.C."/>
            <person name="Town C.D."/>
        </authorList>
    </citation>
    <scope>GENOME REANNOTATION</scope>
    <source>
        <strain evidence="2 3">cv. Jemalong A17</strain>
    </source>
</reference>
<evidence type="ECO:0000313" key="1">
    <source>
        <dbReference type="EMBL" id="AES91284.2"/>
    </source>
</evidence>
<dbReference type="HOGENOM" id="CLU_2376014_0_0_1"/>
<name>G7JRY7_MEDTR</name>
<reference evidence="2" key="3">
    <citation type="submission" date="2015-04" db="UniProtKB">
        <authorList>
            <consortium name="EnsemblPlants"/>
        </authorList>
    </citation>
    <scope>IDENTIFICATION</scope>
    <source>
        <strain evidence="2">cv. Jemalong A17</strain>
    </source>
</reference>
<sequence>MFAKAFGLRNGLTVAKEVNLNKVIEESDAGLFAGYRQRDKDFSKDNNKTRKTSMEAKCEVRRLHIICLFSYMGGFAEHYRLISVLRLAQNDVYLR</sequence>
<evidence type="ECO:0000313" key="3">
    <source>
        <dbReference type="Proteomes" id="UP000002051"/>
    </source>
</evidence>
<dbReference type="Proteomes" id="UP000002051">
    <property type="component" value="Chromosome 4"/>
</dbReference>
<reference evidence="1 3" key="1">
    <citation type="journal article" date="2011" name="Nature">
        <title>The Medicago genome provides insight into the evolution of rhizobial symbioses.</title>
        <authorList>
            <person name="Young N.D."/>
            <person name="Debelle F."/>
            <person name="Oldroyd G.E."/>
            <person name="Geurts R."/>
            <person name="Cannon S.B."/>
            <person name="Udvardi M.K."/>
            <person name="Benedito V.A."/>
            <person name="Mayer K.F."/>
            <person name="Gouzy J."/>
            <person name="Schoof H."/>
            <person name="Van de Peer Y."/>
            <person name="Proost S."/>
            <person name="Cook D.R."/>
            <person name="Meyers B.C."/>
            <person name="Spannagl M."/>
            <person name="Cheung F."/>
            <person name="De Mita S."/>
            <person name="Krishnakumar V."/>
            <person name="Gundlach H."/>
            <person name="Zhou S."/>
            <person name="Mudge J."/>
            <person name="Bharti A.K."/>
            <person name="Murray J.D."/>
            <person name="Naoumkina M.A."/>
            <person name="Rosen B."/>
            <person name="Silverstein K.A."/>
            <person name="Tang H."/>
            <person name="Rombauts S."/>
            <person name="Zhao P.X."/>
            <person name="Zhou P."/>
            <person name="Barbe V."/>
            <person name="Bardou P."/>
            <person name="Bechner M."/>
            <person name="Bellec A."/>
            <person name="Berger A."/>
            <person name="Berges H."/>
            <person name="Bidwell S."/>
            <person name="Bisseling T."/>
            <person name="Choisne N."/>
            <person name="Couloux A."/>
            <person name="Denny R."/>
            <person name="Deshpande S."/>
            <person name="Dai X."/>
            <person name="Doyle J.J."/>
            <person name="Dudez A.M."/>
            <person name="Farmer A.D."/>
            <person name="Fouteau S."/>
            <person name="Franken C."/>
            <person name="Gibelin C."/>
            <person name="Gish J."/>
            <person name="Goldstein S."/>
            <person name="Gonzalez A.J."/>
            <person name="Green P.J."/>
            <person name="Hallab A."/>
            <person name="Hartog M."/>
            <person name="Hua A."/>
            <person name="Humphray S.J."/>
            <person name="Jeong D.H."/>
            <person name="Jing Y."/>
            <person name="Jocker A."/>
            <person name="Kenton S.M."/>
            <person name="Kim D.J."/>
            <person name="Klee K."/>
            <person name="Lai H."/>
            <person name="Lang C."/>
            <person name="Lin S."/>
            <person name="Macmil S.L."/>
            <person name="Magdelenat G."/>
            <person name="Matthews L."/>
            <person name="McCorrison J."/>
            <person name="Monaghan E.L."/>
            <person name="Mun J.H."/>
            <person name="Najar F.Z."/>
            <person name="Nicholson C."/>
            <person name="Noirot C."/>
            <person name="O'Bleness M."/>
            <person name="Paule C.R."/>
            <person name="Poulain J."/>
            <person name="Prion F."/>
            <person name="Qin B."/>
            <person name="Qu C."/>
            <person name="Retzel E.F."/>
            <person name="Riddle C."/>
            <person name="Sallet E."/>
            <person name="Samain S."/>
            <person name="Samson N."/>
            <person name="Sanders I."/>
            <person name="Saurat O."/>
            <person name="Scarpelli C."/>
            <person name="Schiex T."/>
            <person name="Segurens B."/>
            <person name="Severin A.J."/>
            <person name="Sherrier D.J."/>
            <person name="Shi R."/>
            <person name="Sims S."/>
            <person name="Singer S.R."/>
            <person name="Sinharoy S."/>
            <person name="Sterck L."/>
            <person name="Viollet A."/>
            <person name="Wang B.B."/>
            <person name="Wang K."/>
            <person name="Wang M."/>
            <person name="Wang X."/>
            <person name="Warfsmann J."/>
            <person name="Weissenbach J."/>
            <person name="White D.D."/>
            <person name="White J.D."/>
            <person name="Wiley G.B."/>
            <person name="Wincker P."/>
            <person name="Xing Y."/>
            <person name="Yang L."/>
            <person name="Yao Z."/>
            <person name="Ying F."/>
            <person name="Zhai J."/>
            <person name="Zhou L."/>
            <person name="Zuber A."/>
            <person name="Denarie J."/>
            <person name="Dixon R.A."/>
            <person name="May G.D."/>
            <person name="Schwartz D.C."/>
            <person name="Rogers J."/>
            <person name="Quetier F."/>
            <person name="Town C.D."/>
            <person name="Roe B.A."/>
        </authorList>
    </citation>
    <scope>NUCLEOTIDE SEQUENCE [LARGE SCALE GENOMIC DNA]</scope>
    <source>
        <strain evidence="1">A17</strain>
        <strain evidence="2 3">cv. Jemalong A17</strain>
    </source>
</reference>
<organism evidence="1 3">
    <name type="scientific">Medicago truncatula</name>
    <name type="common">Barrel medic</name>
    <name type="synonym">Medicago tribuloides</name>
    <dbReference type="NCBI Taxonomy" id="3880"/>
    <lineage>
        <taxon>Eukaryota</taxon>
        <taxon>Viridiplantae</taxon>
        <taxon>Streptophyta</taxon>
        <taxon>Embryophyta</taxon>
        <taxon>Tracheophyta</taxon>
        <taxon>Spermatophyta</taxon>
        <taxon>Magnoliopsida</taxon>
        <taxon>eudicotyledons</taxon>
        <taxon>Gunneridae</taxon>
        <taxon>Pentapetalae</taxon>
        <taxon>rosids</taxon>
        <taxon>fabids</taxon>
        <taxon>Fabales</taxon>
        <taxon>Fabaceae</taxon>
        <taxon>Papilionoideae</taxon>
        <taxon>50 kb inversion clade</taxon>
        <taxon>NPAAA clade</taxon>
        <taxon>Hologalegina</taxon>
        <taxon>IRL clade</taxon>
        <taxon>Trifolieae</taxon>
        <taxon>Medicago</taxon>
    </lineage>
</organism>
<dbReference type="AlphaFoldDB" id="G7JRY7"/>
<dbReference type="EMBL" id="CM001220">
    <property type="protein sequence ID" value="AES91284.2"/>
    <property type="molecule type" value="Genomic_DNA"/>
</dbReference>
<protein>
    <submittedName>
        <fullName evidence="1 2">Uncharacterized protein</fullName>
    </submittedName>
</protein>